<dbReference type="EMBL" id="RPDH01000002">
    <property type="protein sequence ID" value="RPE09727.1"/>
    <property type="molecule type" value="Genomic_DNA"/>
</dbReference>
<evidence type="ECO:0000313" key="1">
    <source>
        <dbReference type="EMBL" id="RPE09727.1"/>
    </source>
</evidence>
<protein>
    <submittedName>
        <fullName evidence="1">Uncharacterized protein</fullName>
    </submittedName>
</protein>
<reference evidence="1 2" key="1">
    <citation type="submission" date="2018-11" db="EMBL/GenBank/DDBJ databases">
        <title>Chitinophaga lutea sp.nov., isolate from arsenic contaminated soil.</title>
        <authorList>
            <person name="Zong Y."/>
        </authorList>
    </citation>
    <scope>NUCLEOTIDE SEQUENCE [LARGE SCALE GENOMIC DNA]</scope>
    <source>
        <strain evidence="1 2">ZY74</strain>
    </source>
</reference>
<sequence length="154" mass="17352">MINNILRKLFGKSQQTPSSTNVFLGRWEKERTARIKTAEEQLKPWITATVRAKGSLPFTWESGNDEAFVTFTDASDAEQDNFDALEAYIIDKLDIPDAGEFEMTGAGDIYIEHNAVKAKYSSTMKALIDYNEETEEAVYDEGEHDSADVVLFII</sequence>
<evidence type="ECO:0000313" key="2">
    <source>
        <dbReference type="Proteomes" id="UP000278351"/>
    </source>
</evidence>
<proteinExistence type="predicted"/>
<comment type="caution">
    <text evidence="1">The sequence shown here is derived from an EMBL/GenBank/DDBJ whole genome shotgun (WGS) entry which is preliminary data.</text>
</comment>
<gene>
    <name evidence="1" type="ORF">EGT74_22405</name>
</gene>
<accession>A0A3N4Q0C9</accession>
<name>A0A3N4Q0C9_9BACT</name>
<dbReference type="AlphaFoldDB" id="A0A3N4Q0C9"/>
<dbReference type="Proteomes" id="UP000278351">
    <property type="component" value="Unassembled WGS sequence"/>
</dbReference>
<keyword evidence="2" id="KW-1185">Reference proteome</keyword>
<organism evidence="1 2">
    <name type="scientific">Chitinophaga lutea</name>
    <dbReference type="NCBI Taxonomy" id="2488634"/>
    <lineage>
        <taxon>Bacteria</taxon>
        <taxon>Pseudomonadati</taxon>
        <taxon>Bacteroidota</taxon>
        <taxon>Chitinophagia</taxon>
        <taxon>Chitinophagales</taxon>
        <taxon>Chitinophagaceae</taxon>
        <taxon>Chitinophaga</taxon>
    </lineage>
</organism>